<feature type="compositionally biased region" description="Basic and acidic residues" evidence="2">
    <location>
        <begin position="1"/>
        <end position="22"/>
    </location>
</feature>
<dbReference type="EMBL" id="JAAMPI010000754">
    <property type="protein sequence ID" value="KAF4628846.1"/>
    <property type="molecule type" value="Genomic_DNA"/>
</dbReference>
<feature type="compositionally biased region" description="Polar residues" evidence="2">
    <location>
        <begin position="31"/>
        <end position="51"/>
    </location>
</feature>
<evidence type="ECO:0000256" key="2">
    <source>
        <dbReference type="SAM" id="MobiDB-lite"/>
    </source>
</evidence>
<evidence type="ECO:0000313" key="3">
    <source>
        <dbReference type="EMBL" id="KAF4628846.1"/>
    </source>
</evidence>
<keyword evidence="4" id="KW-1185">Reference proteome</keyword>
<dbReference type="Proteomes" id="UP000566819">
    <property type="component" value="Unassembled WGS sequence"/>
</dbReference>
<comment type="caution">
    <text evidence="3">The sequence shown here is derived from an EMBL/GenBank/DDBJ whole genome shotgun (WGS) entry which is preliminary data.</text>
</comment>
<feature type="coiled-coil region" evidence="1">
    <location>
        <begin position="400"/>
        <end position="427"/>
    </location>
</feature>
<reference evidence="3 4" key="1">
    <citation type="submission" date="2020-03" db="EMBL/GenBank/DDBJ databases">
        <title>Draft Genome Sequence of Cudoniella acicularis.</title>
        <authorList>
            <person name="Buettner E."/>
            <person name="Kellner H."/>
        </authorList>
    </citation>
    <scope>NUCLEOTIDE SEQUENCE [LARGE SCALE GENOMIC DNA]</scope>
    <source>
        <strain evidence="3 4">DSM 108380</strain>
    </source>
</reference>
<keyword evidence="1" id="KW-0175">Coiled coil</keyword>
<sequence length="576" mass="64553">MASTRASEDSRRDGDGLTHDVDGTMIEAEPTINSPRKQISLSAPTTSVQSFSDHHAGSSGRSIPLGHVEASLLTNQGSGADLNFDSIGHYINAPLSSRNLKDPATLSPSESWTRVKNGVMPNLLPPSKAWAATANETNPADTPPLSAHVSVRIESTTGESAMECSDIHTEALGRPTRLHVTPEEGDGKITTPSDLLWQQIQRLRVDNWSLRSEIHEKRAELRAQKNHKTIAEDVLFQRFRKQLLLGCNAEIDSPLHDAKSIAELMEEYQALRDDYGPLEDECNNLEDELTGQEFQLARKENEFYRRSGGTQNIYENAGIPANDTNSRHPETTGTPGVSPEEMRNLEHHPLVPIFLSKLGEFEILCEQFEDLDYEQEALQEEKLTRERTGRVLDSHDQDTLDNWKAVKDEMTTKIRVLEIEVERMRQECLSKSLIDEYDDPTNFESRERASFRGEDNIDAQDHISEYVKHPLLLPHPGINKGVSWQSAFEPGEKTGNSSGRVNLWLLDRLRTSALDVRLLASTFEEEGGKTDDEWEVLVLEVWYNDGTSMRPGFRVYSSSSSTYASPPSNISYATIV</sequence>
<accession>A0A8H4RGG1</accession>
<gene>
    <name evidence="3" type="ORF">G7Y89_g9302</name>
</gene>
<feature type="region of interest" description="Disordered" evidence="2">
    <location>
        <begin position="309"/>
        <end position="342"/>
    </location>
</feature>
<feature type="coiled-coil region" evidence="1">
    <location>
        <begin position="261"/>
        <end position="302"/>
    </location>
</feature>
<dbReference type="OrthoDB" id="3553547at2759"/>
<feature type="region of interest" description="Disordered" evidence="2">
    <location>
        <begin position="1"/>
        <end position="60"/>
    </location>
</feature>
<protein>
    <submittedName>
        <fullName evidence="3">Uncharacterized protein</fullName>
    </submittedName>
</protein>
<dbReference type="AlphaFoldDB" id="A0A8H4RGG1"/>
<proteinExistence type="predicted"/>
<evidence type="ECO:0000313" key="4">
    <source>
        <dbReference type="Proteomes" id="UP000566819"/>
    </source>
</evidence>
<name>A0A8H4RGG1_9HELO</name>
<evidence type="ECO:0000256" key="1">
    <source>
        <dbReference type="SAM" id="Coils"/>
    </source>
</evidence>
<organism evidence="3 4">
    <name type="scientific">Cudoniella acicularis</name>
    <dbReference type="NCBI Taxonomy" id="354080"/>
    <lineage>
        <taxon>Eukaryota</taxon>
        <taxon>Fungi</taxon>
        <taxon>Dikarya</taxon>
        <taxon>Ascomycota</taxon>
        <taxon>Pezizomycotina</taxon>
        <taxon>Leotiomycetes</taxon>
        <taxon>Helotiales</taxon>
        <taxon>Tricladiaceae</taxon>
        <taxon>Cudoniella</taxon>
    </lineage>
</organism>